<dbReference type="EMBL" id="RKRF01000008">
    <property type="protein sequence ID" value="RPF53876.1"/>
    <property type="molecule type" value="Genomic_DNA"/>
</dbReference>
<dbReference type="PROSITE" id="PS50931">
    <property type="entry name" value="HTH_LYSR"/>
    <property type="match status" value="1"/>
</dbReference>
<dbReference type="Proteomes" id="UP000276443">
    <property type="component" value="Unassembled WGS sequence"/>
</dbReference>
<evidence type="ECO:0000256" key="3">
    <source>
        <dbReference type="ARBA" id="ARBA00023125"/>
    </source>
</evidence>
<keyword evidence="2" id="KW-0805">Transcription regulation</keyword>
<keyword evidence="7" id="KW-1185">Reference proteome</keyword>
<evidence type="ECO:0000256" key="1">
    <source>
        <dbReference type="ARBA" id="ARBA00009437"/>
    </source>
</evidence>
<sequence>MVELTWMKTFVTVADLGNFRKASEALYVSQPTVTVHIKSLEKELGVTLFERGTRFVRLTEEGRVYLPYVKDVLGLHQEGLQQIHSFTQGYRKSLKLAISPLIADTVMPFVLKKYIEAKPEVEISVEIMESAYIEKAVMDEQVDIGFTLLETRHKVLHQTKLYDDQVVFCVPHDGLDTETAPALEVDQLLEDYYLLTHSHPVYWDELMNQIKTNYPHTKTMKVSQNHITKRFIVSGLGVSFLPKSTITREIIEGRMLVVEIPFVDLPEVSTYSLTKYNHSLEQDFIEFVSQFHYQ</sequence>
<comment type="similarity">
    <text evidence="1">Belongs to the LysR transcriptional regulatory family.</text>
</comment>
<dbReference type="PANTHER" id="PTHR30126">
    <property type="entry name" value="HTH-TYPE TRANSCRIPTIONAL REGULATOR"/>
    <property type="match status" value="1"/>
</dbReference>
<evidence type="ECO:0000256" key="4">
    <source>
        <dbReference type="ARBA" id="ARBA00023163"/>
    </source>
</evidence>
<keyword evidence="4" id="KW-0804">Transcription</keyword>
<evidence type="ECO:0000259" key="5">
    <source>
        <dbReference type="PROSITE" id="PS50931"/>
    </source>
</evidence>
<reference evidence="6 7" key="1">
    <citation type="submission" date="2018-11" db="EMBL/GenBank/DDBJ databases">
        <title>Genomic Encyclopedia of Type Strains, Phase IV (KMG-IV): sequencing the most valuable type-strain genomes for metagenomic binning, comparative biology and taxonomic classification.</title>
        <authorList>
            <person name="Goeker M."/>
        </authorList>
    </citation>
    <scope>NUCLEOTIDE SEQUENCE [LARGE SCALE GENOMIC DNA]</scope>
    <source>
        <strain evidence="6 7">DSM 18090</strain>
    </source>
</reference>
<dbReference type="Pfam" id="PF03466">
    <property type="entry name" value="LysR_substrate"/>
    <property type="match status" value="1"/>
</dbReference>
<dbReference type="InterPro" id="IPR000847">
    <property type="entry name" value="LysR_HTH_N"/>
</dbReference>
<keyword evidence="3" id="KW-0238">DNA-binding</keyword>
<dbReference type="PRINTS" id="PR00039">
    <property type="entry name" value="HTHLYSR"/>
</dbReference>
<feature type="domain" description="HTH lysR-type" evidence="5">
    <location>
        <begin position="2"/>
        <end position="59"/>
    </location>
</feature>
<gene>
    <name evidence="6" type="ORF">EDC24_1059</name>
</gene>
<dbReference type="SUPFAM" id="SSF53850">
    <property type="entry name" value="Periplasmic binding protein-like II"/>
    <property type="match status" value="1"/>
</dbReference>
<dbReference type="Pfam" id="PF00126">
    <property type="entry name" value="HTH_1"/>
    <property type="match status" value="1"/>
</dbReference>
<evidence type="ECO:0000313" key="6">
    <source>
        <dbReference type="EMBL" id="RPF53876.1"/>
    </source>
</evidence>
<dbReference type="InterPro" id="IPR036388">
    <property type="entry name" value="WH-like_DNA-bd_sf"/>
</dbReference>
<dbReference type="InterPro" id="IPR036390">
    <property type="entry name" value="WH_DNA-bd_sf"/>
</dbReference>
<evidence type="ECO:0000313" key="7">
    <source>
        <dbReference type="Proteomes" id="UP000276443"/>
    </source>
</evidence>
<dbReference type="GO" id="GO:0000976">
    <property type="term" value="F:transcription cis-regulatory region binding"/>
    <property type="evidence" value="ECO:0007669"/>
    <property type="project" value="TreeGrafter"/>
</dbReference>
<dbReference type="SUPFAM" id="SSF46785">
    <property type="entry name" value="Winged helix' DNA-binding domain"/>
    <property type="match status" value="1"/>
</dbReference>
<organism evidence="6 7">
    <name type="scientific">Aquisalibacillus elongatus</name>
    <dbReference type="NCBI Taxonomy" id="485577"/>
    <lineage>
        <taxon>Bacteria</taxon>
        <taxon>Bacillati</taxon>
        <taxon>Bacillota</taxon>
        <taxon>Bacilli</taxon>
        <taxon>Bacillales</taxon>
        <taxon>Bacillaceae</taxon>
        <taxon>Aquisalibacillus</taxon>
    </lineage>
</organism>
<dbReference type="FunFam" id="1.10.10.10:FF:000001">
    <property type="entry name" value="LysR family transcriptional regulator"/>
    <property type="match status" value="1"/>
</dbReference>
<name>A0A3N5B816_9BACI</name>
<evidence type="ECO:0000256" key="2">
    <source>
        <dbReference type="ARBA" id="ARBA00023015"/>
    </source>
</evidence>
<dbReference type="AlphaFoldDB" id="A0A3N5B816"/>
<dbReference type="Gene3D" id="3.40.190.290">
    <property type="match status" value="1"/>
</dbReference>
<protein>
    <submittedName>
        <fullName evidence="6">LysR family transcriptional repressor of citA</fullName>
    </submittedName>
</protein>
<dbReference type="InterPro" id="IPR005119">
    <property type="entry name" value="LysR_subst-bd"/>
</dbReference>
<comment type="caution">
    <text evidence="6">The sequence shown here is derived from an EMBL/GenBank/DDBJ whole genome shotgun (WGS) entry which is preliminary data.</text>
</comment>
<dbReference type="GO" id="GO:0003700">
    <property type="term" value="F:DNA-binding transcription factor activity"/>
    <property type="evidence" value="ECO:0007669"/>
    <property type="project" value="InterPro"/>
</dbReference>
<dbReference type="Gene3D" id="1.10.10.10">
    <property type="entry name" value="Winged helix-like DNA-binding domain superfamily/Winged helix DNA-binding domain"/>
    <property type="match status" value="1"/>
</dbReference>
<dbReference type="PANTHER" id="PTHR30126:SF64">
    <property type="entry name" value="HTH-TYPE TRANSCRIPTIONAL REGULATOR CITR"/>
    <property type="match status" value="1"/>
</dbReference>
<accession>A0A3N5B816</accession>
<dbReference type="CDD" id="cd05466">
    <property type="entry name" value="PBP2_LTTR_substrate"/>
    <property type="match status" value="1"/>
</dbReference>
<proteinExistence type="inferred from homology"/>